<evidence type="ECO:0000313" key="2">
    <source>
        <dbReference type="Proteomes" id="UP000003494"/>
    </source>
</evidence>
<reference evidence="1" key="1">
    <citation type="submission" date="2009-04" db="EMBL/GenBank/DDBJ databases">
        <authorList>
            <person name="Weinstock G."/>
            <person name="Sodergren E."/>
            <person name="Clifton S."/>
            <person name="Fulton L."/>
            <person name="Fulton B."/>
            <person name="Courtney L."/>
            <person name="Fronick C."/>
            <person name="Harrison M."/>
            <person name="Strong C."/>
            <person name="Farmer C."/>
            <person name="Delahaunty K."/>
            <person name="Markovic C."/>
            <person name="Hall O."/>
            <person name="Minx P."/>
            <person name="Tomlinson C."/>
            <person name="Mitreva M."/>
            <person name="Nelson J."/>
            <person name="Hou S."/>
            <person name="Wollam A."/>
            <person name="Pepin K.H."/>
            <person name="Johnson M."/>
            <person name="Bhonagiri V."/>
            <person name="Nash W.E."/>
            <person name="Warren W."/>
            <person name="Chinwalla A."/>
            <person name="Mardis E.R."/>
            <person name="Wilson R.K."/>
        </authorList>
    </citation>
    <scope>NUCLEOTIDE SEQUENCE [LARGE SCALE GENOMIC DNA]</scope>
    <source>
        <strain evidence="1">DSM 14600</strain>
    </source>
</reference>
<dbReference type="AlphaFoldDB" id="C4G9P4"/>
<accession>C4G9P4</accession>
<sequence>MSERIGGPYRAANLTRFVQLGKIEIDANKGQILEVQICFFVCTIFDSFLKDFFRKENILR</sequence>
<evidence type="ECO:0000313" key="1">
    <source>
        <dbReference type="EMBL" id="EEP29341.1"/>
    </source>
</evidence>
<dbReference type="EMBL" id="ACIP02000001">
    <property type="protein sequence ID" value="EEP29341.1"/>
    <property type="molecule type" value="Genomic_DNA"/>
</dbReference>
<keyword evidence="2" id="KW-1185">Reference proteome</keyword>
<organism evidence="1 2">
    <name type="scientific">Shuttleworthella satelles DSM 14600</name>
    <dbReference type="NCBI Taxonomy" id="626523"/>
    <lineage>
        <taxon>Bacteria</taxon>
        <taxon>Bacillati</taxon>
        <taxon>Bacillota</taxon>
        <taxon>Clostridia</taxon>
        <taxon>Lachnospirales</taxon>
        <taxon>Lachnospiraceae</taxon>
        <taxon>Shuttleworthella</taxon>
    </lineage>
</organism>
<dbReference type="Proteomes" id="UP000003494">
    <property type="component" value="Unassembled WGS sequence"/>
</dbReference>
<comment type="caution">
    <text evidence="1">The sequence shown here is derived from an EMBL/GenBank/DDBJ whole genome shotgun (WGS) entry which is preliminary data.</text>
</comment>
<gene>
    <name evidence="1" type="ORF">GCWU000342_00698</name>
</gene>
<proteinExistence type="predicted"/>
<name>C4G9P4_9FIRM</name>
<dbReference type="STRING" id="626523.GCWU000342_00698"/>
<dbReference type="HOGENOM" id="CLU_2939290_0_0_9"/>
<protein>
    <submittedName>
        <fullName evidence="1">Uncharacterized protein</fullName>
    </submittedName>
</protein>